<dbReference type="GO" id="GO:0009073">
    <property type="term" value="P:aromatic amino acid family biosynthetic process"/>
    <property type="evidence" value="ECO:0007669"/>
    <property type="project" value="InterPro"/>
</dbReference>
<evidence type="ECO:0000313" key="14">
    <source>
        <dbReference type="EMBL" id="QEM10545.1"/>
    </source>
</evidence>
<keyword evidence="10" id="KW-0170">Cobalt</keyword>
<reference evidence="14" key="1">
    <citation type="submission" date="2019-08" db="EMBL/GenBank/DDBJ databases">
        <title>Comparative genome analysis confer to the adaptation heavy metal polluted environment.</title>
        <authorList>
            <person name="Li Y."/>
        </authorList>
    </citation>
    <scope>NUCLEOTIDE SEQUENCE [LARGE SCALE GENOMIC DNA]</scope>
    <source>
        <strain evidence="14">P1</strain>
    </source>
</reference>
<proteinExistence type="predicted"/>
<comment type="cofactor">
    <cofactor evidence="3">
        <name>Zn(2+)</name>
        <dbReference type="ChEBI" id="CHEBI:29105"/>
    </cofactor>
</comment>
<dbReference type="InterPro" id="IPR030960">
    <property type="entry name" value="DHQS/DOIS_N"/>
</dbReference>
<keyword evidence="8" id="KW-0520">NAD</keyword>
<dbReference type="InterPro" id="IPR056179">
    <property type="entry name" value="DHQS_C"/>
</dbReference>
<dbReference type="Gene3D" id="3.40.50.1970">
    <property type="match status" value="1"/>
</dbReference>
<comment type="cofactor">
    <cofactor evidence="2">
        <name>Co(2+)</name>
        <dbReference type="ChEBI" id="CHEBI:48828"/>
    </cofactor>
</comment>
<evidence type="ECO:0000256" key="10">
    <source>
        <dbReference type="ARBA" id="ARBA00023285"/>
    </source>
</evidence>
<evidence type="ECO:0000256" key="5">
    <source>
        <dbReference type="ARBA" id="ARBA00022723"/>
    </source>
</evidence>
<keyword evidence="7" id="KW-0862">Zinc</keyword>
<dbReference type="AlphaFoldDB" id="A0A5C1HXY9"/>
<keyword evidence="15" id="KW-1185">Reference proteome</keyword>
<dbReference type="KEGG" id="mrub:DEO27_011080"/>
<dbReference type="FunFam" id="3.40.50.1970:FF:000007">
    <property type="entry name" value="Pentafunctional AROM polypeptide"/>
    <property type="match status" value="1"/>
</dbReference>
<dbReference type="PIRSF" id="PIRSF001455">
    <property type="entry name" value="DHQ_synth"/>
    <property type="match status" value="1"/>
</dbReference>
<comment type="cofactor">
    <cofactor evidence="1">
        <name>NAD(+)</name>
        <dbReference type="ChEBI" id="CHEBI:57540"/>
    </cofactor>
</comment>
<evidence type="ECO:0000313" key="15">
    <source>
        <dbReference type="Proteomes" id="UP000251402"/>
    </source>
</evidence>
<dbReference type="PANTHER" id="PTHR43622:SF1">
    <property type="entry name" value="3-DEHYDROQUINATE SYNTHASE"/>
    <property type="match status" value="1"/>
</dbReference>
<gene>
    <name evidence="14" type="primary">aroB</name>
    <name evidence="14" type="ORF">DEO27_011080</name>
</gene>
<keyword evidence="9 14" id="KW-0456">Lyase</keyword>
<dbReference type="Proteomes" id="UP000251402">
    <property type="component" value="Chromosome"/>
</dbReference>
<dbReference type="InterPro" id="IPR050071">
    <property type="entry name" value="Dehydroquinate_synthase"/>
</dbReference>
<keyword evidence="5" id="KW-0479">Metal-binding</keyword>
<dbReference type="InterPro" id="IPR016037">
    <property type="entry name" value="DHQ_synth_AroB"/>
</dbReference>
<dbReference type="Pfam" id="PF24621">
    <property type="entry name" value="DHQS_C"/>
    <property type="match status" value="1"/>
</dbReference>
<evidence type="ECO:0000256" key="11">
    <source>
        <dbReference type="NCBIfam" id="TIGR01357"/>
    </source>
</evidence>
<dbReference type="EMBL" id="CP043450">
    <property type="protein sequence ID" value="QEM10545.1"/>
    <property type="molecule type" value="Genomic_DNA"/>
</dbReference>
<comment type="function">
    <text evidence="4">Catalyzes the conversion of 3-deoxy-D-arabino-heptulosonate 7-phosphate (DAHP) to dehydroquinate (DHQ).</text>
</comment>
<evidence type="ECO:0000259" key="12">
    <source>
        <dbReference type="Pfam" id="PF01761"/>
    </source>
</evidence>
<dbReference type="RefSeq" id="WP_112566395.1">
    <property type="nucleotide sequence ID" value="NZ_CP043450.1"/>
</dbReference>
<evidence type="ECO:0000259" key="13">
    <source>
        <dbReference type="Pfam" id="PF24621"/>
    </source>
</evidence>
<dbReference type="GO" id="GO:0003856">
    <property type="term" value="F:3-dehydroquinate synthase activity"/>
    <property type="evidence" value="ECO:0007669"/>
    <property type="project" value="UniProtKB-UniRule"/>
</dbReference>
<evidence type="ECO:0000256" key="6">
    <source>
        <dbReference type="ARBA" id="ARBA00022741"/>
    </source>
</evidence>
<evidence type="ECO:0000256" key="8">
    <source>
        <dbReference type="ARBA" id="ARBA00023027"/>
    </source>
</evidence>
<organism evidence="14 15">
    <name type="scientific">Mucilaginibacter rubeus</name>
    <dbReference type="NCBI Taxonomy" id="2027860"/>
    <lineage>
        <taxon>Bacteria</taxon>
        <taxon>Pseudomonadati</taxon>
        <taxon>Bacteroidota</taxon>
        <taxon>Sphingobacteriia</taxon>
        <taxon>Sphingobacteriales</taxon>
        <taxon>Sphingobacteriaceae</taxon>
        <taxon>Mucilaginibacter</taxon>
    </lineage>
</organism>
<evidence type="ECO:0000256" key="7">
    <source>
        <dbReference type="ARBA" id="ARBA00022833"/>
    </source>
</evidence>
<accession>A0A5C1HXY9</accession>
<evidence type="ECO:0000256" key="3">
    <source>
        <dbReference type="ARBA" id="ARBA00001947"/>
    </source>
</evidence>
<feature type="domain" description="3-dehydroquinate synthase N-terminal" evidence="12">
    <location>
        <begin position="61"/>
        <end position="172"/>
    </location>
</feature>
<dbReference type="NCBIfam" id="TIGR01357">
    <property type="entry name" value="aroB"/>
    <property type="match status" value="1"/>
</dbReference>
<protein>
    <recommendedName>
        <fullName evidence="11">3-dehydroquinate synthase</fullName>
        <ecNumber evidence="11">4.2.3.4</ecNumber>
    </recommendedName>
</protein>
<dbReference type="Pfam" id="PF01761">
    <property type="entry name" value="DHQ_synthase"/>
    <property type="match status" value="1"/>
</dbReference>
<dbReference type="OrthoDB" id="9806583at2"/>
<dbReference type="GO" id="GO:0000166">
    <property type="term" value="F:nucleotide binding"/>
    <property type="evidence" value="ECO:0007669"/>
    <property type="project" value="UniProtKB-KW"/>
</dbReference>
<feature type="domain" description="3-dehydroquinate synthase C-terminal" evidence="13">
    <location>
        <begin position="175"/>
        <end position="315"/>
    </location>
</feature>
<sequence length="352" mass="39163">MNTILSDNYSVYFDNSLDELVDFIKKGNYSKFFILTDENTGEHCLPLLTSKLTGFNNYDLIEITSGEESKNIDFCVGVWKMLIDFGADRKSLMINLGGGVITDMGGFAASTYKRGIDFVQVPTTLLSQVDASVGGKTGIDVDGIKNIIGTFTMPKAVFIAHEFLQSLPARQILSGLAEMLKHGLIVDTAYWNNLKNSDLKSPSVELVHRSVEIKNQITIEDPHEKGIRKALNFGHTIGHAVETYSLLHDEGSLSHGEAVAIGMICESYLAHKKTGLTSDELHEIVKVLTDLYPKYTIKEENFDELLLNMKKDKKNVGDEINCTLLTRIGQFSIDNVCTADELCESLRYYINL</sequence>
<dbReference type="CDD" id="cd08195">
    <property type="entry name" value="DHQS"/>
    <property type="match status" value="1"/>
</dbReference>
<evidence type="ECO:0000256" key="4">
    <source>
        <dbReference type="ARBA" id="ARBA00003485"/>
    </source>
</evidence>
<dbReference type="Gene3D" id="1.20.1090.10">
    <property type="entry name" value="Dehydroquinate synthase-like - alpha domain"/>
    <property type="match status" value="1"/>
</dbReference>
<dbReference type="InterPro" id="IPR030963">
    <property type="entry name" value="DHQ_synth_fam"/>
</dbReference>
<dbReference type="EC" id="4.2.3.4" evidence="11"/>
<dbReference type="SUPFAM" id="SSF56796">
    <property type="entry name" value="Dehydroquinate synthase-like"/>
    <property type="match status" value="1"/>
</dbReference>
<name>A0A5C1HXY9_9SPHI</name>
<evidence type="ECO:0000256" key="2">
    <source>
        <dbReference type="ARBA" id="ARBA00001941"/>
    </source>
</evidence>
<dbReference type="PANTHER" id="PTHR43622">
    <property type="entry name" value="3-DEHYDROQUINATE SYNTHASE"/>
    <property type="match status" value="1"/>
</dbReference>
<evidence type="ECO:0000256" key="1">
    <source>
        <dbReference type="ARBA" id="ARBA00001911"/>
    </source>
</evidence>
<evidence type="ECO:0000256" key="9">
    <source>
        <dbReference type="ARBA" id="ARBA00023239"/>
    </source>
</evidence>
<dbReference type="GO" id="GO:0046872">
    <property type="term" value="F:metal ion binding"/>
    <property type="evidence" value="ECO:0007669"/>
    <property type="project" value="UniProtKB-KW"/>
</dbReference>
<dbReference type="GO" id="GO:0005737">
    <property type="term" value="C:cytoplasm"/>
    <property type="evidence" value="ECO:0007669"/>
    <property type="project" value="InterPro"/>
</dbReference>
<keyword evidence="6" id="KW-0547">Nucleotide-binding</keyword>
<dbReference type="GO" id="GO:0009423">
    <property type="term" value="P:chorismate biosynthetic process"/>
    <property type="evidence" value="ECO:0007669"/>
    <property type="project" value="UniProtKB-UniRule"/>
</dbReference>